<feature type="transmembrane region" description="Helical" evidence="1">
    <location>
        <begin position="58"/>
        <end position="76"/>
    </location>
</feature>
<dbReference type="AlphaFoldDB" id="A0A1R1Y4P1"/>
<keyword evidence="1" id="KW-0472">Membrane</keyword>
<organism evidence="2 3">
    <name type="scientific">Smittium culicis</name>
    <dbReference type="NCBI Taxonomy" id="133412"/>
    <lineage>
        <taxon>Eukaryota</taxon>
        <taxon>Fungi</taxon>
        <taxon>Fungi incertae sedis</taxon>
        <taxon>Zoopagomycota</taxon>
        <taxon>Kickxellomycotina</taxon>
        <taxon>Harpellomycetes</taxon>
        <taxon>Harpellales</taxon>
        <taxon>Legeriomycetaceae</taxon>
        <taxon>Smittium</taxon>
    </lineage>
</organism>
<name>A0A1R1Y4P1_9FUNG</name>
<dbReference type="OrthoDB" id="5545891at2759"/>
<protein>
    <submittedName>
        <fullName evidence="2">Uncharacterized protein</fullName>
    </submittedName>
</protein>
<evidence type="ECO:0000313" key="2">
    <source>
        <dbReference type="EMBL" id="OMJ21819.1"/>
    </source>
</evidence>
<keyword evidence="1" id="KW-0812">Transmembrane</keyword>
<reference evidence="3" key="1">
    <citation type="submission" date="2017-01" db="EMBL/GenBank/DDBJ databases">
        <authorList>
            <person name="Wang Y."/>
            <person name="White M."/>
            <person name="Kvist S."/>
            <person name="Moncalvo J.-M."/>
        </authorList>
    </citation>
    <scope>NUCLEOTIDE SEQUENCE [LARGE SCALE GENOMIC DNA]</scope>
    <source>
        <strain evidence="3">ID-206-W2</strain>
    </source>
</reference>
<gene>
    <name evidence="2" type="ORF">AYI69_g5657</name>
</gene>
<keyword evidence="3" id="KW-1185">Reference proteome</keyword>
<proteinExistence type="predicted"/>
<evidence type="ECO:0000256" key="1">
    <source>
        <dbReference type="SAM" id="Phobius"/>
    </source>
</evidence>
<keyword evidence="1" id="KW-1133">Transmembrane helix</keyword>
<dbReference type="Proteomes" id="UP000187429">
    <property type="component" value="Unassembled WGS sequence"/>
</dbReference>
<evidence type="ECO:0000313" key="3">
    <source>
        <dbReference type="Proteomes" id="UP000187429"/>
    </source>
</evidence>
<accession>A0A1R1Y4P1</accession>
<dbReference type="EMBL" id="LSSM01002408">
    <property type="protein sequence ID" value="OMJ21819.1"/>
    <property type="molecule type" value="Genomic_DNA"/>
</dbReference>
<comment type="caution">
    <text evidence="2">The sequence shown here is derived from an EMBL/GenBank/DDBJ whole genome shotgun (WGS) entry which is preliminary data.</text>
</comment>
<sequence length="116" mass="12807">MNCATSPINDTALSAKKKTITALYGIQLALAQATRPIVYYALRKIQENIVLDSSKDPVILISCSIRTLLIFIAATVTQARLGNLQKELEIPVKLTQLVQSDVKHLLDQKALKDFTL</sequence>